<evidence type="ECO:0000313" key="4">
    <source>
        <dbReference type="Proteomes" id="UP000092321"/>
    </source>
</evidence>
<protein>
    <recommendedName>
        <fullName evidence="5">Proteasome maturation factor UMP1</fullName>
    </recommendedName>
</protein>
<dbReference type="Pfam" id="PF05348">
    <property type="entry name" value="UMP1"/>
    <property type="match status" value="1"/>
</dbReference>
<keyword evidence="1" id="KW-0143">Chaperone</keyword>
<dbReference type="GO" id="GO:0005634">
    <property type="term" value="C:nucleus"/>
    <property type="evidence" value="ECO:0007669"/>
    <property type="project" value="TreeGrafter"/>
</dbReference>
<evidence type="ECO:0000256" key="1">
    <source>
        <dbReference type="ARBA" id="ARBA00023186"/>
    </source>
</evidence>
<accession>A0A1B7TEP0</accession>
<gene>
    <name evidence="3" type="ORF">HANVADRAFT_23830</name>
</gene>
<name>A0A1B7TEP0_9ASCO</name>
<sequence>MDFIPSANYQSQVSTTKNSEFVNNAIPSLPDKLKQQSTVPIAMKIKGKHPLQERLQQWEQKQFQLKLEQEKKVFGLHLPMKIMMEKEIIDSVDNFSIVNELRKESQLHPATSIHQDIINNKEYDIDYEDIYYTSNIISNNSDKNTDVHTAIEKQLKL</sequence>
<dbReference type="Proteomes" id="UP000092321">
    <property type="component" value="Unassembled WGS sequence"/>
</dbReference>
<comment type="similarity">
    <text evidence="2">Belongs to the POMP/UMP1 family.</text>
</comment>
<dbReference type="OrthoDB" id="15001at2759"/>
<comment type="caution">
    <text evidence="3">The sequence shown here is derived from an EMBL/GenBank/DDBJ whole genome shotgun (WGS) entry which is preliminary data.</text>
</comment>
<dbReference type="GO" id="GO:0005737">
    <property type="term" value="C:cytoplasm"/>
    <property type="evidence" value="ECO:0007669"/>
    <property type="project" value="TreeGrafter"/>
</dbReference>
<dbReference type="GO" id="GO:0043248">
    <property type="term" value="P:proteasome assembly"/>
    <property type="evidence" value="ECO:0007669"/>
    <property type="project" value="InterPro"/>
</dbReference>
<dbReference type="AlphaFoldDB" id="A0A1B7TEP0"/>
<organism evidence="3 4">
    <name type="scientific">Hanseniaspora valbyensis NRRL Y-1626</name>
    <dbReference type="NCBI Taxonomy" id="766949"/>
    <lineage>
        <taxon>Eukaryota</taxon>
        <taxon>Fungi</taxon>
        <taxon>Dikarya</taxon>
        <taxon>Ascomycota</taxon>
        <taxon>Saccharomycotina</taxon>
        <taxon>Saccharomycetes</taxon>
        <taxon>Saccharomycodales</taxon>
        <taxon>Saccharomycodaceae</taxon>
        <taxon>Hanseniaspora</taxon>
    </lineage>
</organism>
<dbReference type="PANTHER" id="PTHR12828:SF3">
    <property type="entry name" value="PROTEASOME MATURATION PROTEIN"/>
    <property type="match status" value="1"/>
</dbReference>
<reference evidence="4" key="1">
    <citation type="journal article" date="2016" name="Proc. Natl. Acad. Sci. U.S.A.">
        <title>Comparative genomics of biotechnologically important yeasts.</title>
        <authorList>
            <person name="Riley R."/>
            <person name="Haridas S."/>
            <person name="Wolfe K.H."/>
            <person name="Lopes M.R."/>
            <person name="Hittinger C.T."/>
            <person name="Goeker M."/>
            <person name="Salamov A.A."/>
            <person name="Wisecaver J.H."/>
            <person name="Long T.M."/>
            <person name="Calvey C.H."/>
            <person name="Aerts A.L."/>
            <person name="Barry K.W."/>
            <person name="Choi C."/>
            <person name="Clum A."/>
            <person name="Coughlan A.Y."/>
            <person name="Deshpande S."/>
            <person name="Douglass A.P."/>
            <person name="Hanson S.J."/>
            <person name="Klenk H.-P."/>
            <person name="LaButti K.M."/>
            <person name="Lapidus A."/>
            <person name="Lindquist E.A."/>
            <person name="Lipzen A.M."/>
            <person name="Meier-Kolthoff J.P."/>
            <person name="Ohm R.A."/>
            <person name="Otillar R.P."/>
            <person name="Pangilinan J.L."/>
            <person name="Peng Y."/>
            <person name="Rokas A."/>
            <person name="Rosa C.A."/>
            <person name="Scheuner C."/>
            <person name="Sibirny A.A."/>
            <person name="Slot J.C."/>
            <person name="Stielow J.B."/>
            <person name="Sun H."/>
            <person name="Kurtzman C.P."/>
            <person name="Blackwell M."/>
            <person name="Grigoriev I.V."/>
            <person name="Jeffries T.W."/>
        </authorList>
    </citation>
    <scope>NUCLEOTIDE SEQUENCE [LARGE SCALE GENOMIC DNA]</scope>
    <source>
        <strain evidence="4">NRRL Y-1626</strain>
    </source>
</reference>
<evidence type="ECO:0008006" key="5">
    <source>
        <dbReference type="Google" id="ProtNLM"/>
    </source>
</evidence>
<dbReference type="InterPro" id="IPR008012">
    <property type="entry name" value="Ump1"/>
</dbReference>
<proteinExistence type="inferred from homology"/>
<dbReference type="EMBL" id="LXPE01000010">
    <property type="protein sequence ID" value="OBA27191.1"/>
    <property type="molecule type" value="Genomic_DNA"/>
</dbReference>
<evidence type="ECO:0000256" key="2">
    <source>
        <dbReference type="ARBA" id="ARBA00043974"/>
    </source>
</evidence>
<evidence type="ECO:0000313" key="3">
    <source>
        <dbReference type="EMBL" id="OBA27191.1"/>
    </source>
</evidence>
<keyword evidence="4" id="KW-1185">Reference proteome</keyword>
<dbReference type="PANTHER" id="PTHR12828">
    <property type="entry name" value="PROTEASOME MATURATION PROTEIN UMP1"/>
    <property type="match status" value="1"/>
</dbReference>